<proteinExistence type="predicted"/>
<evidence type="ECO:0000313" key="2">
    <source>
        <dbReference type="Proteomes" id="UP000607397"/>
    </source>
</evidence>
<dbReference type="Proteomes" id="UP000607397">
    <property type="component" value="Unassembled WGS sequence"/>
</dbReference>
<comment type="caution">
    <text evidence="1">The sequence shown here is derived from an EMBL/GenBank/DDBJ whole genome shotgun (WGS) entry which is preliminary data.</text>
</comment>
<name>A0A8K2A6I4_9CYAN</name>
<organism evidence="1 2">
    <name type="scientific">Petrachloros mirabilis ULC683</name>
    <dbReference type="NCBI Taxonomy" id="2781853"/>
    <lineage>
        <taxon>Bacteria</taxon>
        <taxon>Bacillati</taxon>
        <taxon>Cyanobacteriota</taxon>
        <taxon>Cyanophyceae</taxon>
        <taxon>Synechococcales</taxon>
        <taxon>Petrachlorosaceae</taxon>
        <taxon>Petrachloros</taxon>
        <taxon>Petrachloros mirabilis</taxon>
    </lineage>
</organism>
<dbReference type="RefSeq" id="WP_161824573.1">
    <property type="nucleotide sequence ID" value="NZ_WVIC01000009.1"/>
</dbReference>
<accession>A0A8K2A6I4</accession>
<gene>
    <name evidence="1" type="ORF">GS597_06100</name>
</gene>
<protein>
    <submittedName>
        <fullName evidence="1">Uncharacterized protein</fullName>
    </submittedName>
</protein>
<sequence length="45" mass="4737">MAFRAGYGCLPKTSHAGGVAAPSLYPVDRLTLNQKQTCLDVTLGD</sequence>
<keyword evidence="2" id="KW-1185">Reference proteome</keyword>
<evidence type="ECO:0000313" key="1">
    <source>
        <dbReference type="EMBL" id="NCJ06094.1"/>
    </source>
</evidence>
<dbReference type="EMBL" id="WVIC01000009">
    <property type="protein sequence ID" value="NCJ06094.1"/>
    <property type="molecule type" value="Genomic_DNA"/>
</dbReference>
<reference evidence="1" key="1">
    <citation type="submission" date="2019-12" db="EMBL/GenBank/DDBJ databases">
        <title>High-Quality draft genome sequences of three cyanobacteria isolated from the limestone walls of the Old Cathedral of Coimbra.</title>
        <authorList>
            <person name="Tiago I."/>
            <person name="Soares F."/>
            <person name="Portugal A."/>
        </authorList>
    </citation>
    <scope>NUCLEOTIDE SEQUENCE [LARGE SCALE GENOMIC DNA]</scope>
    <source>
        <strain evidence="1">C</strain>
    </source>
</reference>
<dbReference type="AlphaFoldDB" id="A0A8K2A6I4"/>